<dbReference type="Gene3D" id="6.10.250.2430">
    <property type="match status" value="1"/>
</dbReference>
<keyword evidence="11" id="KW-1185">Reference proteome</keyword>
<comment type="similarity">
    <text evidence="8">Belongs to the NFYA/HAP2 subunit family.</text>
</comment>
<proteinExistence type="inferred from homology"/>
<evidence type="ECO:0000256" key="9">
    <source>
        <dbReference type="SAM" id="MobiDB-lite"/>
    </source>
</evidence>
<comment type="caution">
    <text evidence="10">The sequence shown here is derived from an EMBL/GenBank/DDBJ whole genome shotgun (WGS) entry which is preliminary data.</text>
</comment>
<organism evidence="10 11">
    <name type="scientific">Ficus carica</name>
    <name type="common">Common fig</name>
    <dbReference type="NCBI Taxonomy" id="3494"/>
    <lineage>
        <taxon>Eukaryota</taxon>
        <taxon>Viridiplantae</taxon>
        <taxon>Streptophyta</taxon>
        <taxon>Embryophyta</taxon>
        <taxon>Tracheophyta</taxon>
        <taxon>Spermatophyta</taxon>
        <taxon>Magnoliopsida</taxon>
        <taxon>eudicotyledons</taxon>
        <taxon>Gunneridae</taxon>
        <taxon>Pentapetalae</taxon>
        <taxon>rosids</taxon>
        <taxon>fabids</taxon>
        <taxon>Rosales</taxon>
        <taxon>Moraceae</taxon>
        <taxon>Ficeae</taxon>
        <taxon>Ficus</taxon>
    </lineage>
</organism>
<dbReference type="GO" id="GO:0016602">
    <property type="term" value="C:CCAAT-binding factor complex"/>
    <property type="evidence" value="ECO:0007669"/>
    <property type="project" value="InterPro"/>
</dbReference>
<dbReference type="Proteomes" id="UP001187192">
    <property type="component" value="Unassembled WGS sequence"/>
</dbReference>
<comment type="subunit">
    <text evidence="7">Heterotrimeric transcription factor composed of three components, NF-YA, NF-YB and NF-YC. NF-YB and NF-YC must interact and dimerize for NF-YA association and DNA binding.</text>
</comment>
<keyword evidence="4" id="KW-0010">Activator</keyword>
<keyword evidence="2 8" id="KW-0805">Transcription regulation</keyword>
<sequence>MSLSPPPNHFNGGDLGPTQTTNSLNSQDNKQDEGVTLAHTRKDFMLESDGKCREEQHMQRVSSVPPPPTMAEYFSPPTQLELAGASYPYSDSYYGGVMPAYGPHALVQPHCLGLSSARMVLPLDMAEEPVYVNAKQYHGILRRRQSRAKAELEKKLIRVRKPYLHESRHLHAMRRARGSGGRFLNTKKNDGTAAYTKPNDDNKTTSSAATTSTDPINSSRTKPNMSDSYTDLREPTEHHMPGIHQNKTYSNVNSGNSCYLNRQGFQLSAYHSLLGDRRTEEGKFSGQHRDRIIANGTHRVLTII</sequence>
<dbReference type="EMBL" id="BTGU01000053">
    <property type="protein sequence ID" value="GMN54767.1"/>
    <property type="molecule type" value="Genomic_DNA"/>
</dbReference>
<comment type="function">
    <text evidence="8">Component of the sequence-specific heterotrimeric transcription factor (NF-Y) which specifically recognizes a 5'-CCAAT-3' box motif found in the promoters of its target genes.</text>
</comment>
<feature type="compositionally biased region" description="Polar residues" evidence="9">
    <location>
        <begin position="214"/>
        <end position="229"/>
    </location>
</feature>
<feature type="compositionally biased region" description="Low complexity" evidence="9">
    <location>
        <begin position="204"/>
        <end position="213"/>
    </location>
</feature>
<evidence type="ECO:0000256" key="1">
    <source>
        <dbReference type="ARBA" id="ARBA00004123"/>
    </source>
</evidence>
<evidence type="ECO:0000313" key="11">
    <source>
        <dbReference type="Proteomes" id="UP001187192"/>
    </source>
</evidence>
<gene>
    <name evidence="10" type="ORF">TIFTF001_023895</name>
</gene>
<evidence type="ECO:0000256" key="8">
    <source>
        <dbReference type="RuleBase" id="RU367155"/>
    </source>
</evidence>
<evidence type="ECO:0000313" key="10">
    <source>
        <dbReference type="EMBL" id="GMN54767.1"/>
    </source>
</evidence>
<dbReference type="PANTHER" id="PTHR12632">
    <property type="entry name" value="TRANSCRIPTION FACTOR NF-Y ALPHA-RELATED"/>
    <property type="match status" value="1"/>
</dbReference>
<evidence type="ECO:0000256" key="7">
    <source>
        <dbReference type="ARBA" id="ARBA00025911"/>
    </source>
</evidence>
<keyword evidence="3 8" id="KW-0238">DNA-binding</keyword>
<feature type="compositionally biased region" description="Polar residues" evidence="9">
    <location>
        <begin position="17"/>
        <end position="28"/>
    </location>
</feature>
<feature type="compositionally biased region" description="Basic and acidic residues" evidence="9">
    <location>
        <begin position="230"/>
        <end position="240"/>
    </location>
</feature>
<protein>
    <recommendedName>
        <fullName evidence="8">Nuclear transcription factor Y subunit</fullName>
    </recommendedName>
</protein>
<evidence type="ECO:0000256" key="5">
    <source>
        <dbReference type="ARBA" id="ARBA00023163"/>
    </source>
</evidence>
<dbReference type="GO" id="GO:0003677">
    <property type="term" value="F:DNA binding"/>
    <property type="evidence" value="ECO:0007669"/>
    <property type="project" value="UniProtKB-KW"/>
</dbReference>
<feature type="region of interest" description="Disordered" evidence="9">
    <location>
        <begin position="1"/>
        <end position="39"/>
    </location>
</feature>
<dbReference type="InterPro" id="IPR018362">
    <property type="entry name" value="CCAAT-binding_factor_CS"/>
</dbReference>
<dbReference type="InterPro" id="IPR001289">
    <property type="entry name" value="NFYA"/>
</dbReference>
<dbReference type="SMART" id="SM00521">
    <property type="entry name" value="CBF"/>
    <property type="match status" value="1"/>
</dbReference>
<dbReference type="Pfam" id="PF02045">
    <property type="entry name" value="CBFB_NFYA"/>
    <property type="match status" value="1"/>
</dbReference>
<dbReference type="AlphaFoldDB" id="A0AA88AKE3"/>
<dbReference type="PROSITE" id="PS00686">
    <property type="entry name" value="NFYA_HAP2_1"/>
    <property type="match status" value="1"/>
</dbReference>
<accession>A0AA88AKE3</accession>
<name>A0AA88AKE3_FICCA</name>
<evidence type="ECO:0000256" key="6">
    <source>
        <dbReference type="ARBA" id="ARBA00023242"/>
    </source>
</evidence>
<feature type="region of interest" description="Disordered" evidence="9">
    <location>
        <begin position="175"/>
        <end position="248"/>
    </location>
</feature>
<dbReference type="PRINTS" id="PR00616">
    <property type="entry name" value="CCAATSUBUNTB"/>
</dbReference>
<evidence type="ECO:0000256" key="2">
    <source>
        <dbReference type="ARBA" id="ARBA00023015"/>
    </source>
</evidence>
<keyword evidence="5 8" id="KW-0804">Transcription</keyword>
<comment type="subcellular location">
    <subcellularLocation>
        <location evidence="1 8">Nucleus</location>
    </subcellularLocation>
</comment>
<dbReference type="GO" id="GO:0003700">
    <property type="term" value="F:DNA-binding transcription factor activity"/>
    <property type="evidence" value="ECO:0007669"/>
    <property type="project" value="UniProtKB-UniRule"/>
</dbReference>
<evidence type="ECO:0000256" key="4">
    <source>
        <dbReference type="ARBA" id="ARBA00023159"/>
    </source>
</evidence>
<reference evidence="10" key="1">
    <citation type="submission" date="2023-07" db="EMBL/GenBank/DDBJ databases">
        <title>draft genome sequence of fig (Ficus carica).</title>
        <authorList>
            <person name="Takahashi T."/>
            <person name="Nishimura K."/>
        </authorList>
    </citation>
    <scope>NUCLEOTIDE SEQUENCE</scope>
</reference>
<dbReference type="PROSITE" id="PS51152">
    <property type="entry name" value="NFYA_HAP2_2"/>
    <property type="match status" value="1"/>
</dbReference>
<keyword evidence="6 8" id="KW-0539">Nucleus</keyword>
<evidence type="ECO:0000256" key="3">
    <source>
        <dbReference type="ARBA" id="ARBA00023125"/>
    </source>
</evidence>